<dbReference type="CDD" id="cd14688">
    <property type="entry name" value="bZIP_YAP"/>
    <property type="match status" value="1"/>
</dbReference>
<accession>A0A1D8NQ78</accession>
<reference evidence="2 4" key="1">
    <citation type="journal article" date="2016" name="PLoS ONE">
        <title>Sequence Assembly of Yarrowia lipolytica Strain W29/CLIB89 Shows Transposable Element Diversity.</title>
        <authorList>
            <person name="Magnan C."/>
            <person name="Yu J."/>
            <person name="Chang I."/>
            <person name="Jahn E."/>
            <person name="Kanomata Y."/>
            <person name="Wu J."/>
            <person name="Zeller M."/>
            <person name="Oakes M."/>
            <person name="Baldi P."/>
            <person name="Sandmeyer S."/>
        </authorList>
    </citation>
    <scope>NUCLEOTIDE SEQUENCE [LARGE SCALE GENOMIC DNA]</scope>
    <source>
        <strain evidence="2">CLIB89</strain>
        <strain evidence="4">CLIB89(W29)</strain>
    </source>
</reference>
<feature type="compositionally biased region" description="Basic and acidic residues" evidence="1">
    <location>
        <begin position="44"/>
        <end position="58"/>
    </location>
</feature>
<feature type="region of interest" description="Disordered" evidence="1">
    <location>
        <begin position="206"/>
        <end position="228"/>
    </location>
</feature>
<dbReference type="GO" id="GO:0003700">
    <property type="term" value="F:DNA-binding transcription factor activity"/>
    <property type="evidence" value="ECO:0007669"/>
    <property type="project" value="InterPro"/>
</dbReference>
<dbReference type="GeneID" id="2908028"/>
<dbReference type="PANTHER" id="PTHR40618">
    <property type="entry name" value="B-ZIP TRANSCRIPTION FACTOR (EUROFUNG)-RELATED"/>
    <property type="match status" value="1"/>
</dbReference>
<protein>
    <recommendedName>
        <fullName evidence="6">BZIP domain-containing protein</fullName>
    </recommendedName>
</protein>
<gene>
    <name evidence="3" type="ORF">B0I71DRAFT_151421</name>
    <name evidence="2" type="ORF">YALI1_F34818g</name>
</gene>
<evidence type="ECO:0000313" key="4">
    <source>
        <dbReference type="Proteomes" id="UP000182444"/>
    </source>
</evidence>
<dbReference type="VEuPathDB" id="FungiDB:YALI1_F34818g"/>
<evidence type="ECO:0008006" key="6">
    <source>
        <dbReference type="Google" id="ProtNLM"/>
    </source>
</evidence>
<feature type="region of interest" description="Disordered" evidence="1">
    <location>
        <begin position="1"/>
        <end position="58"/>
    </location>
</feature>
<evidence type="ECO:0000313" key="2">
    <source>
        <dbReference type="EMBL" id="AOW07783.1"/>
    </source>
</evidence>
<dbReference type="Proteomes" id="UP000256601">
    <property type="component" value="Unassembled WGS sequence"/>
</dbReference>
<dbReference type="KEGG" id="yli:2908028"/>
<name>A0A1D8NQ78_YARLL</name>
<dbReference type="EMBL" id="CP017558">
    <property type="protein sequence ID" value="AOW07783.1"/>
    <property type="molecule type" value="Genomic_DNA"/>
</dbReference>
<dbReference type="AlphaFoldDB" id="A0A1D8NQ78"/>
<evidence type="ECO:0000256" key="1">
    <source>
        <dbReference type="SAM" id="MobiDB-lite"/>
    </source>
</evidence>
<evidence type="ECO:0000313" key="5">
    <source>
        <dbReference type="Proteomes" id="UP000256601"/>
    </source>
</evidence>
<dbReference type="InterPro" id="IPR046347">
    <property type="entry name" value="bZIP_sf"/>
</dbReference>
<evidence type="ECO:0000313" key="3">
    <source>
        <dbReference type="EMBL" id="RDW27614.1"/>
    </source>
</evidence>
<sequence>MTNVELSQQSSTAIANPVNPVEEPPKKKNKRGRPRLQTSSAAQAERRRAQVRDAQRQYRQRRDNIVHELTARVEALEKVISCVESSFFEFYQRGVQVAVRESNDELMQLFAFAGIRIGGFVRMTNNTDPSHKLTADMVLKYNDYVSNPVSTFQNHTMGSSPVSSRTDDESMMPYAQNIIKDLPHEIVEWIKRNEAEQLLEIQHQNHSPNSDLDMSSHLSLTPDSSSHDIPKPTADILAPFSLTPDEVVKNTFPKSDTPGYPHDSKPYASLDSAATPAKVGEVILTQRKHLMESGQDVLDNIHTLQFPVILDRLCERIFRRALFEVLTAYIQGNKEKLHRFYAHGFHEDFSIPRVITCLKLPISVSGSYWSGKVDEDSNFPGYMGPVAVENEYLKAKAQGARIDESILMDQLTLHGVNLGELPRFRIEHVEMALKIATVH</sequence>
<reference evidence="3 5" key="2">
    <citation type="submission" date="2018-07" db="EMBL/GenBank/DDBJ databases">
        <title>Draft Genome Assemblies for Five Robust Yarrowia lipolytica Strains Exhibiting High Lipid Production and Pentose Sugar Utilization and Sugar Alcohol Secretion from Undetoxified Lignocellulosic Biomass Hydrolysates.</title>
        <authorList>
            <consortium name="DOE Joint Genome Institute"/>
            <person name="Walker C."/>
            <person name="Ryu S."/>
            <person name="Na H."/>
            <person name="Zane M."/>
            <person name="LaButti K."/>
            <person name="Lipzen A."/>
            <person name="Haridas S."/>
            <person name="Barry K."/>
            <person name="Grigoriev I.V."/>
            <person name="Quarterman J."/>
            <person name="Slininger P."/>
            <person name="Dien B."/>
            <person name="Trinh C.T."/>
        </authorList>
    </citation>
    <scope>NUCLEOTIDE SEQUENCE [LARGE SCALE GENOMIC DNA]</scope>
    <source>
        <strain evidence="3 5">YB392</strain>
    </source>
</reference>
<dbReference type="Proteomes" id="UP000182444">
    <property type="component" value="Chromosome 1F"/>
</dbReference>
<feature type="compositionally biased region" description="Low complexity" evidence="1">
    <location>
        <begin position="215"/>
        <end position="224"/>
    </location>
</feature>
<proteinExistence type="predicted"/>
<dbReference type="Gene3D" id="1.20.5.170">
    <property type="match status" value="1"/>
</dbReference>
<feature type="compositionally biased region" description="Polar residues" evidence="1">
    <location>
        <begin position="1"/>
        <end position="14"/>
    </location>
</feature>
<dbReference type="EMBL" id="KZ857329">
    <property type="protein sequence ID" value="RDW27614.1"/>
    <property type="molecule type" value="Genomic_DNA"/>
</dbReference>
<dbReference type="SUPFAM" id="SSF57959">
    <property type="entry name" value="Leucine zipper domain"/>
    <property type="match status" value="1"/>
</dbReference>
<dbReference type="PANTHER" id="PTHR40618:SF1">
    <property type="entry name" value="B-ZIP TRANSCRIPTION FACTOR (EUROFUNG)"/>
    <property type="match status" value="1"/>
</dbReference>
<organism evidence="2 4">
    <name type="scientific">Yarrowia lipolytica</name>
    <name type="common">Candida lipolytica</name>
    <dbReference type="NCBI Taxonomy" id="4952"/>
    <lineage>
        <taxon>Eukaryota</taxon>
        <taxon>Fungi</taxon>
        <taxon>Dikarya</taxon>
        <taxon>Ascomycota</taxon>
        <taxon>Saccharomycotina</taxon>
        <taxon>Dipodascomycetes</taxon>
        <taxon>Dipodascales</taxon>
        <taxon>Dipodascales incertae sedis</taxon>
        <taxon>Yarrowia</taxon>
    </lineage>
</organism>
<dbReference type="VEuPathDB" id="FungiDB:YALI0_F27445g"/>